<dbReference type="InterPro" id="IPR036165">
    <property type="entry name" value="YefM-like_sf"/>
</dbReference>
<name>A0AA41QDH6_9MICO</name>
<reference evidence="3" key="1">
    <citation type="submission" date="2022-01" db="EMBL/GenBank/DDBJ databases">
        <title>Antribacter sp. nov., isolated from Guizhou of China.</title>
        <authorList>
            <person name="Chengliang C."/>
            <person name="Ya Z."/>
        </authorList>
    </citation>
    <scope>NUCLEOTIDE SEQUENCE</scope>
    <source>
        <strain evidence="3">KLBMP 9083</strain>
    </source>
</reference>
<evidence type="ECO:0000256" key="2">
    <source>
        <dbReference type="RuleBase" id="RU362080"/>
    </source>
</evidence>
<dbReference type="RefSeq" id="WP_236089245.1">
    <property type="nucleotide sequence ID" value="NZ_JAKGSG010000029.1"/>
</dbReference>
<dbReference type="Proteomes" id="UP001165405">
    <property type="component" value="Unassembled WGS sequence"/>
</dbReference>
<evidence type="ECO:0000256" key="1">
    <source>
        <dbReference type="ARBA" id="ARBA00009981"/>
    </source>
</evidence>
<accession>A0AA41QDH6</accession>
<sequence length="85" mass="9693">MTAWQVQEAKQRFSEVLREATTDGPQIITRHGEEVAVVLSIDSYHQLASPRVELADYLLHGPVTQHLEIERDRTPMREAELGELV</sequence>
<evidence type="ECO:0000313" key="3">
    <source>
        <dbReference type="EMBL" id="MCF4121450.1"/>
    </source>
</evidence>
<dbReference type="Gene3D" id="3.40.1620.10">
    <property type="entry name" value="YefM-like domain"/>
    <property type="match status" value="1"/>
</dbReference>
<dbReference type="InterPro" id="IPR006442">
    <property type="entry name" value="Antitoxin_Phd/YefM"/>
</dbReference>
<dbReference type="NCBIfam" id="TIGR01552">
    <property type="entry name" value="phd_fam"/>
    <property type="match status" value="1"/>
</dbReference>
<dbReference type="AlphaFoldDB" id="A0AA41QDH6"/>
<dbReference type="PANTHER" id="PTHR33713">
    <property type="entry name" value="ANTITOXIN YAFN-RELATED"/>
    <property type="match status" value="1"/>
</dbReference>
<dbReference type="EMBL" id="JAKGSG010000029">
    <property type="protein sequence ID" value="MCF4121450.1"/>
    <property type="molecule type" value="Genomic_DNA"/>
</dbReference>
<comment type="caution">
    <text evidence="3">The sequence shown here is derived from an EMBL/GenBank/DDBJ whole genome shotgun (WGS) entry which is preliminary data.</text>
</comment>
<proteinExistence type="inferred from homology"/>
<comment type="function">
    <text evidence="2">Antitoxin component of a type II toxin-antitoxin (TA) system.</text>
</comment>
<protein>
    <recommendedName>
        <fullName evidence="2">Antitoxin</fullName>
    </recommendedName>
</protein>
<comment type="similarity">
    <text evidence="1 2">Belongs to the phD/YefM antitoxin family.</text>
</comment>
<evidence type="ECO:0000313" key="4">
    <source>
        <dbReference type="Proteomes" id="UP001165405"/>
    </source>
</evidence>
<organism evidence="3 4">
    <name type="scientific">Antribacter soli</name>
    <dbReference type="NCBI Taxonomy" id="2910976"/>
    <lineage>
        <taxon>Bacteria</taxon>
        <taxon>Bacillati</taxon>
        <taxon>Actinomycetota</taxon>
        <taxon>Actinomycetes</taxon>
        <taxon>Micrococcales</taxon>
        <taxon>Promicromonosporaceae</taxon>
        <taxon>Antribacter</taxon>
    </lineage>
</organism>
<keyword evidence="4" id="KW-1185">Reference proteome</keyword>
<dbReference type="InterPro" id="IPR051405">
    <property type="entry name" value="phD/YefM_antitoxin"/>
</dbReference>
<dbReference type="PANTHER" id="PTHR33713:SF9">
    <property type="entry name" value="ANTITOXIN"/>
    <property type="match status" value="1"/>
</dbReference>
<gene>
    <name evidence="3" type="ORF">L1785_10700</name>
</gene>
<dbReference type="SUPFAM" id="SSF143120">
    <property type="entry name" value="YefM-like"/>
    <property type="match status" value="1"/>
</dbReference>
<dbReference type="Pfam" id="PF02604">
    <property type="entry name" value="PhdYeFM_antitox"/>
    <property type="match status" value="1"/>
</dbReference>